<name>A0ABM1M7U6_NICVS</name>
<keyword evidence="8" id="KW-0812">Transmembrane</keyword>
<keyword evidence="5 6" id="KW-0326">Glycosidase</keyword>
<keyword evidence="4 6" id="KW-0862">Zinc</keyword>
<dbReference type="SUPFAM" id="SSF88713">
    <property type="entry name" value="Glycoside hydrolase/deacetylase"/>
    <property type="match status" value="1"/>
</dbReference>
<evidence type="ECO:0000313" key="11">
    <source>
        <dbReference type="RefSeq" id="XP_017770646.1"/>
    </source>
</evidence>
<dbReference type="InterPro" id="IPR015341">
    <property type="entry name" value="Glyco_hydro_38_cen"/>
</dbReference>
<dbReference type="InterPro" id="IPR013780">
    <property type="entry name" value="Glyco_hydro_b"/>
</dbReference>
<reference evidence="11" key="1">
    <citation type="submission" date="2025-08" db="UniProtKB">
        <authorList>
            <consortium name="RefSeq"/>
        </authorList>
    </citation>
    <scope>IDENTIFICATION</scope>
    <source>
        <tissue evidence="11">Whole Larva</tissue>
    </source>
</reference>
<dbReference type="InterPro" id="IPR027291">
    <property type="entry name" value="Glyco_hydro_38_N_sf"/>
</dbReference>
<evidence type="ECO:0000256" key="1">
    <source>
        <dbReference type="ARBA" id="ARBA00009792"/>
    </source>
</evidence>
<evidence type="ECO:0000256" key="7">
    <source>
        <dbReference type="SAM" id="MobiDB-lite"/>
    </source>
</evidence>
<dbReference type="Proteomes" id="UP000695000">
    <property type="component" value="Unplaced"/>
</dbReference>
<evidence type="ECO:0000256" key="4">
    <source>
        <dbReference type="ARBA" id="ARBA00022833"/>
    </source>
</evidence>
<evidence type="ECO:0000256" key="2">
    <source>
        <dbReference type="ARBA" id="ARBA00022723"/>
    </source>
</evidence>
<evidence type="ECO:0000256" key="8">
    <source>
        <dbReference type="SAM" id="Phobius"/>
    </source>
</evidence>
<dbReference type="InterPro" id="IPR011682">
    <property type="entry name" value="Glyco_hydro_38_C"/>
</dbReference>
<protein>
    <recommendedName>
        <fullName evidence="6">Alpha-mannosidase</fullName>
        <ecNumber evidence="6">3.2.1.-</ecNumber>
    </recommendedName>
</protein>
<dbReference type="PANTHER" id="PTHR11607:SF70">
    <property type="entry name" value="ALPHA-MANNOSIDASE"/>
    <property type="match status" value="1"/>
</dbReference>
<proteinExistence type="inferred from homology"/>
<keyword evidence="8" id="KW-0472">Membrane</keyword>
<keyword evidence="8" id="KW-1133">Transmembrane helix</keyword>
<keyword evidence="3 6" id="KW-0378">Hydrolase</keyword>
<dbReference type="InterPro" id="IPR000602">
    <property type="entry name" value="Glyco_hydro_38_N"/>
</dbReference>
<dbReference type="Gene3D" id="2.70.98.30">
    <property type="entry name" value="Golgi alpha-mannosidase II, domain 4"/>
    <property type="match status" value="1"/>
</dbReference>
<evidence type="ECO:0000256" key="3">
    <source>
        <dbReference type="ARBA" id="ARBA00022801"/>
    </source>
</evidence>
<keyword evidence="10" id="KW-1185">Reference proteome</keyword>
<evidence type="ECO:0000259" key="9">
    <source>
        <dbReference type="SMART" id="SM00872"/>
    </source>
</evidence>
<dbReference type="Gene3D" id="2.60.40.1180">
    <property type="entry name" value="Golgi alpha-mannosidase II"/>
    <property type="match status" value="1"/>
</dbReference>
<feature type="domain" description="Glycoside hydrolase family 38 central" evidence="9">
    <location>
        <begin position="457"/>
        <end position="545"/>
    </location>
</feature>
<organism evidence="10 11">
    <name type="scientific">Nicrophorus vespilloides</name>
    <name type="common">Boreal carrion beetle</name>
    <dbReference type="NCBI Taxonomy" id="110193"/>
    <lineage>
        <taxon>Eukaryota</taxon>
        <taxon>Metazoa</taxon>
        <taxon>Ecdysozoa</taxon>
        <taxon>Arthropoda</taxon>
        <taxon>Hexapoda</taxon>
        <taxon>Insecta</taxon>
        <taxon>Pterygota</taxon>
        <taxon>Neoptera</taxon>
        <taxon>Endopterygota</taxon>
        <taxon>Coleoptera</taxon>
        <taxon>Polyphaga</taxon>
        <taxon>Staphyliniformia</taxon>
        <taxon>Silphidae</taxon>
        <taxon>Nicrophorinae</taxon>
        <taxon>Nicrophorus</taxon>
    </lineage>
</organism>
<dbReference type="SUPFAM" id="SSF74650">
    <property type="entry name" value="Galactose mutarotase-like"/>
    <property type="match status" value="1"/>
</dbReference>
<dbReference type="SMART" id="SM00872">
    <property type="entry name" value="Alpha-mann_mid"/>
    <property type="match status" value="1"/>
</dbReference>
<feature type="region of interest" description="Disordered" evidence="7">
    <location>
        <begin position="49"/>
        <end position="73"/>
    </location>
</feature>
<accession>A0ABM1M7U6</accession>
<dbReference type="Pfam" id="PF07748">
    <property type="entry name" value="Glyco_hydro_38C"/>
    <property type="match status" value="1"/>
</dbReference>
<dbReference type="GeneID" id="108558288"/>
<dbReference type="SUPFAM" id="SSF88688">
    <property type="entry name" value="Families 57/38 glycoside transferase middle domain"/>
    <property type="match status" value="1"/>
</dbReference>
<gene>
    <name evidence="11" type="primary">LOC108558288</name>
</gene>
<dbReference type="Gene3D" id="3.20.110.10">
    <property type="entry name" value="Glycoside hydrolase 38, N terminal domain"/>
    <property type="match status" value="1"/>
</dbReference>
<comment type="similarity">
    <text evidence="1 6">Belongs to the glycosyl hydrolase 38 family.</text>
</comment>
<dbReference type="EC" id="3.2.1.-" evidence="6"/>
<dbReference type="InterPro" id="IPR011013">
    <property type="entry name" value="Gal_mutarotase_sf_dom"/>
</dbReference>
<dbReference type="InterPro" id="IPR028995">
    <property type="entry name" value="Glyco_hydro_57/38_cen_sf"/>
</dbReference>
<evidence type="ECO:0000256" key="6">
    <source>
        <dbReference type="RuleBase" id="RU361199"/>
    </source>
</evidence>
<dbReference type="Gene3D" id="1.20.1270.50">
    <property type="entry name" value="Glycoside hydrolase family 38, central domain"/>
    <property type="match status" value="1"/>
</dbReference>
<keyword evidence="2 6" id="KW-0479">Metal-binding</keyword>
<evidence type="ECO:0000313" key="10">
    <source>
        <dbReference type="Proteomes" id="UP000695000"/>
    </source>
</evidence>
<feature type="transmembrane region" description="Helical" evidence="8">
    <location>
        <begin position="12"/>
        <end position="31"/>
    </location>
</feature>
<feature type="compositionally biased region" description="Basic and acidic residues" evidence="7">
    <location>
        <begin position="53"/>
        <end position="65"/>
    </location>
</feature>
<dbReference type="InterPro" id="IPR050843">
    <property type="entry name" value="Glycosyl_Hydrlase_38"/>
</dbReference>
<dbReference type="InterPro" id="IPR037094">
    <property type="entry name" value="Glyco_hydro_38_cen_sf"/>
</dbReference>
<sequence>MAVKAFRRISPKAFALSAIFLTVLLCIYYASNSNESRLDARSQEAAALVGEGVGKEESRSEDGSKRKTSRQFETCPTLAPAEVDVNTVDVFKDFEFQPTWMKMKEYWDKPFEDRFERQKMDPERPPLKVIIVPHSHNDPGWLKTFENYFHYQSRPIMNNMVMKLQQHKNLTFIWSEIAFLNAWWEVAHPSKQRALKALVNSGRLEITTGGWVMTDEANAHMYAMIDQLIEGHQWVLTNLGIKPRSGWSIDPFGHGSTQPYLLAASGVKGTIIQRIHYAWKQWLALKQYGDFKWVPNWGGNSGTILTHNQPFDIYSIKHSCGPHPYVCLNFDFRKVPGEYTEYSVKAQAITEKNVKEKSELLLEQYSRTGSLFPHNVVLMPLGDDFRYNVAEEWDQQYTNYMKLVNYVNANKETYKTEIVFGTPKDYFDAILERYDQFPTLRGDFFVYSDIFSEGRPAYWSGYFTTRPFMKILDRELENSLRASEILYTIAINSARQKNILPYLKILERDYEKLVMARRNLGLFQHHDAITGTSKSFVMRDYGLKLFESLRDTVKIQQNALQSLMLTNPIKSERNVVLSDLERDSYEKLPKKTIIVLETGKSRKIILFNSQTERQDQYIQLRVNSPDVRVLNSNNEEIQIQINPVWNYTDNRLFISPDEYELVFVASLPPLSIATYNITYKVSEDQLAMIYCNRCHRKPNDENFQSSKFIIKNTQTGDVQLENQKFRILFNGNTGFMKSITRKATRKTTQCAIQFAAYRSAQFHSGAYLFMPDPNEREIEKDVLQQYKDQLSIIITSGSVSSEITVIYGPFLTHTVRIYHLDSPISDGIYVENVVDFENPPKNRETELFMRLVTEIQNGEPPEFYTDSNGFSMQKRTKVEKIGIEGNYFPITTMAYIQDDAMRISLLTNHAQGAASWQPGFLEVMLDRRTLYDDSRGMGEGVVDNRKTTHKFWMLLEDVSPSKLKKENTRFENTEYGDTLRTFNGNEPMKIESYSRPSLFANHQSNNLNYPFSAFILEEGIEIREDVINLINAEFPCDFHLVTLRTQPDPVYTQFPSNSALLVMHRQGYMCSVNHNYTCQVSSLKSGANFNMVRVKSITPTTLTGTETTGDSIKDFSDINISTMALQTYNITFN</sequence>
<dbReference type="Pfam" id="PF09261">
    <property type="entry name" value="Alpha-mann_mid"/>
    <property type="match status" value="1"/>
</dbReference>
<dbReference type="InterPro" id="IPR011330">
    <property type="entry name" value="Glyco_hydro/deAcase_b/a-brl"/>
</dbReference>
<dbReference type="PANTHER" id="PTHR11607">
    <property type="entry name" value="ALPHA-MANNOSIDASE"/>
    <property type="match status" value="1"/>
</dbReference>
<comment type="cofactor">
    <cofactor evidence="6">
        <name>Zn(2+)</name>
        <dbReference type="ChEBI" id="CHEBI:29105"/>
    </cofactor>
    <text evidence="6">Binds 1 zinc ion per subunit.</text>
</comment>
<dbReference type="Pfam" id="PF01074">
    <property type="entry name" value="Glyco_hydro_38N"/>
    <property type="match status" value="1"/>
</dbReference>
<dbReference type="RefSeq" id="XP_017770646.1">
    <property type="nucleotide sequence ID" value="XM_017915157.1"/>
</dbReference>
<evidence type="ECO:0000256" key="5">
    <source>
        <dbReference type="ARBA" id="ARBA00023295"/>
    </source>
</evidence>